<evidence type="ECO:0000313" key="7">
    <source>
        <dbReference type="Proteomes" id="UP001268089"/>
    </source>
</evidence>
<keyword evidence="4" id="KW-0812">Transmembrane</keyword>
<organism evidence="6 7">
    <name type="scientific">Rhodoferax saidenbachensis</name>
    <dbReference type="NCBI Taxonomy" id="1484693"/>
    <lineage>
        <taxon>Bacteria</taxon>
        <taxon>Pseudomonadati</taxon>
        <taxon>Pseudomonadota</taxon>
        <taxon>Betaproteobacteria</taxon>
        <taxon>Burkholderiales</taxon>
        <taxon>Comamonadaceae</taxon>
        <taxon>Rhodoferax</taxon>
    </lineage>
</organism>
<feature type="domain" description="Histidine kinase" evidence="5">
    <location>
        <begin position="254"/>
        <end position="448"/>
    </location>
</feature>
<dbReference type="RefSeq" id="WP_310341774.1">
    <property type="nucleotide sequence ID" value="NZ_JAVDXO010000003.1"/>
</dbReference>
<dbReference type="Gene3D" id="1.20.5.1930">
    <property type="match status" value="1"/>
</dbReference>
<dbReference type="SUPFAM" id="SSF55874">
    <property type="entry name" value="ATPase domain of HSP90 chaperone/DNA topoisomerase II/histidine kinase"/>
    <property type="match status" value="1"/>
</dbReference>
<dbReference type="InterPro" id="IPR007891">
    <property type="entry name" value="CHASE3"/>
</dbReference>
<accession>A0ABU1ZLY0</accession>
<dbReference type="EMBL" id="JAVDXO010000003">
    <property type="protein sequence ID" value="MDR7306559.1"/>
    <property type="molecule type" value="Genomic_DNA"/>
</dbReference>
<dbReference type="CDD" id="cd19410">
    <property type="entry name" value="HK9-like_sensor"/>
    <property type="match status" value="1"/>
</dbReference>
<proteinExistence type="predicted"/>
<evidence type="ECO:0000256" key="1">
    <source>
        <dbReference type="ARBA" id="ARBA00022679"/>
    </source>
</evidence>
<reference evidence="6 7" key="1">
    <citation type="submission" date="2023-07" db="EMBL/GenBank/DDBJ databases">
        <title>Sorghum-associated microbial communities from plants grown in Nebraska, USA.</title>
        <authorList>
            <person name="Schachtman D."/>
        </authorList>
    </citation>
    <scope>NUCLEOTIDE SEQUENCE [LARGE SCALE GENOMIC DNA]</scope>
    <source>
        <strain evidence="6 7">BE308</strain>
    </source>
</reference>
<keyword evidence="2 6" id="KW-0418">Kinase</keyword>
<dbReference type="InterPro" id="IPR050482">
    <property type="entry name" value="Sensor_HK_TwoCompSys"/>
</dbReference>
<dbReference type="PROSITE" id="PS50109">
    <property type="entry name" value="HIS_KIN"/>
    <property type="match status" value="1"/>
</dbReference>
<evidence type="ECO:0000256" key="2">
    <source>
        <dbReference type="ARBA" id="ARBA00022777"/>
    </source>
</evidence>
<dbReference type="PANTHER" id="PTHR24421">
    <property type="entry name" value="NITRATE/NITRITE SENSOR PROTEIN NARX-RELATED"/>
    <property type="match status" value="1"/>
</dbReference>
<gene>
    <name evidence="6" type="ORF">J2X15_001842</name>
</gene>
<keyword evidence="1" id="KW-0808">Transferase</keyword>
<keyword evidence="7" id="KW-1185">Reference proteome</keyword>
<feature type="transmembrane region" description="Helical" evidence="4">
    <location>
        <begin position="181"/>
        <end position="202"/>
    </location>
</feature>
<dbReference type="Gene3D" id="3.30.565.10">
    <property type="entry name" value="Histidine kinase-like ATPase, C-terminal domain"/>
    <property type="match status" value="1"/>
</dbReference>
<keyword evidence="4" id="KW-0472">Membrane</keyword>
<dbReference type="InterPro" id="IPR036890">
    <property type="entry name" value="HATPase_C_sf"/>
</dbReference>
<dbReference type="CDD" id="cd16917">
    <property type="entry name" value="HATPase_UhpB-NarQ-NarX-like"/>
    <property type="match status" value="1"/>
</dbReference>
<evidence type="ECO:0000256" key="3">
    <source>
        <dbReference type="ARBA" id="ARBA00023012"/>
    </source>
</evidence>
<dbReference type="Pfam" id="PF05227">
    <property type="entry name" value="CHASE3"/>
    <property type="match status" value="1"/>
</dbReference>
<evidence type="ECO:0000259" key="5">
    <source>
        <dbReference type="PROSITE" id="PS50109"/>
    </source>
</evidence>
<evidence type="ECO:0000256" key="4">
    <source>
        <dbReference type="SAM" id="Phobius"/>
    </source>
</evidence>
<dbReference type="Pfam" id="PF07730">
    <property type="entry name" value="HisKA_3"/>
    <property type="match status" value="1"/>
</dbReference>
<keyword evidence="4" id="KW-1133">Transmembrane helix</keyword>
<dbReference type="InterPro" id="IPR003594">
    <property type="entry name" value="HATPase_dom"/>
</dbReference>
<dbReference type="Pfam" id="PF02518">
    <property type="entry name" value="HATPase_c"/>
    <property type="match status" value="1"/>
</dbReference>
<keyword evidence="3" id="KW-0902">Two-component regulatory system</keyword>
<dbReference type="InterPro" id="IPR005467">
    <property type="entry name" value="His_kinase_dom"/>
</dbReference>
<sequence length="453" mass="50366">MKVLTVIQRHPVVLALACVTAAAMIFVSEGSYSQSTATLDSLTAMGAARTQIQMLERSMLDAETGQRGFLLTHRKEYLQPYEKALLRIDEAYRHLDAYYGEDTESRDLLKRLHELTETKLSELALTLQLDEKGNGQAGTEILLTDIGREKMDAVRAVCAELLAYQTQNVTARRVELFRSLMLGRIGVAFLSLISLMALFFYLRQSLALKLQQQELQRVVQLERDRLEVEVIQRTTELTQLAQHLQTAREDERQRLARDLHDDLGSLLTSAKLDAARIRSRLSSQGQSETMELLAHLVGTLNSGIALGRRIIEDLRPSSLSNLGLVAALDILVREYADHSGVEVHCDLEPVNLRISAELMVYRLVQEAITNITKYARASHVWVRLVTHDGMVEITVRDDGVGFDASSKPTSAHGLVGMRFRVEAEGGTLRLVSAPGQGTRIQARIPEAGPTTSA</sequence>
<evidence type="ECO:0000313" key="6">
    <source>
        <dbReference type="EMBL" id="MDR7306559.1"/>
    </source>
</evidence>
<dbReference type="Proteomes" id="UP001268089">
    <property type="component" value="Unassembled WGS sequence"/>
</dbReference>
<dbReference type="InterPro" id="IPR011712">
    <property type="entry name" value="Sig_transdc_His_kin_sub3_dim/P"/>
</dbReference>
<protein>
    <submittedName>
        <fullName evidence="6">Signal transduction histidine kinase</fullName>
    </submittedName>
</protein>
<dbReference type="SMART" id="SM00387">
    <property type="entry name" value="HATPase_c"/>
    <property type="match status" value="1"/>
</dbReference>
<dbReference type="GO" id="GO:0016301">
    <property type="term" value="F:kinase activity"/>
    <property type="evidence" value="ECO:0007669"/>
    <property type="project" value="UniProtKB-KW"/>
</dbReference>
<name>A0ABU1ZLY0_9BURK</name>
<comment type="caution">
    <text evidence="6">The sequence shown here is derived from an EMBL/GenBank/DDBJ whole genome shotgun (WGS) entry which is preliminary data.</text>
</comment>